<evidence type="ECO:0000313" key="2">
    <source>
        <dbReference type="Proteomes" id="UP000049855"/>
    </source>
</evidence>
<accession>A0A0U1L3L0</accession>
<dbReference type="Proteomes" id="UP000049855">
    <property type="component" value="Unassembled WGS sequence"/>
</dbReference>
<gene>
    <name evidence="1" type="ORF">SpAn4DRAFT_0759</name>
</gene>
<keyword evidence="2" id="KW-1185">Reference proteome</keyword>
<proteinExistence type="predicted"/>
<evidence type="ECO:0000313" key="1">
    <source>
        <dbReference type="EMBL" id="CQR74297.1"/>
    </source>
</evidence>
<organism evidence="1 2">
    <name type="scientific">Sporomusa ovata</name>
    <dbReference type="NCBI Taxonomy" id="2378"/>
    <lineage>
        <taxon>Bacteria</taxon>
        <taxon>Bacillati</taxon>
        <taxon>Bacillota</taxon>
        <taxon>Negativicutes</taxon>
        <taxon>Selenomonadales</taxon>
        <taxon>Sporomusaceae</taxon>
        <taxon>Sporomusa</taxon>
    </lineage>
</organism>
<protein>
    <submittedName>
        <fullName evidence="1">Uncharacterized protein</fullName>
    </submittedName>
</protein>
<reference evidence="2" key="1">
    <citation type="submission" date="2015-03" db="EMBL/GenBank/DDBJ databases">
        <authorList>
            <person name="Nijsse Bart"/>
        </authorList>
    </citation>
    <scope>NUCLEOTIDE SEQUENCE [LARGE SCALE GENOMIC DNA]</scope>
</reference>
<dbReference type="EMBL" id="CTRP01000014">
    <property type="protein sequence ID" value="CQR74297.1"/>
    <property type="molecule type" value="Genomic_DNA"/>
</dbReference>
<dbReference type="AlphaFoldDB" id="A0A0U1L3L0"/>
<sequence length="38" mass="4331">MRITCTMVALFVYSSPDLCPGYYFLFLAGIQLILENKV</sequence>
<name>A0A0U1L3L0_9FIRM</name>